<reference evidence="3" key="1">
    <citation type="submission" date="2021-01" db="EMBL/GenBank/DDBJ databases">
        <title>Genome public.</title>
        <authorList>
            <person name="Liu C."/>
            <person name="Sun Q."/>
        </authorList>
    </citation>
    <scope>NUCLEOTIDE SEQUENCE [LARGE SCALE GENOMIC DNA]</scope>
    <source>
        <strain evidence="3">YIM B02567</strain>
    </source>
</reference>
<comment type="caution">
    <text evidence="2">The sequence shown here is derived from an EMBL/GenBank/DDBJ whole genome shotgun (WGS) entry which is preliminary data.</text>
</comment>
<name>A0ABS1FUW7_9FLAO</name>
<dbReference type="RefSeq" id="WP_200245554.1">
    <property type="nucleotide sequence ID" value="NZ_JAENHK010000010.1"/>
</dbReference>
<accession>A0ABS1FUW7</accession>
<dbReference type="Proteomes" id="UP000628669">
    <property type="component" value="Unassembled WGS sequence"/>
</dbReference>
<organism evidence="2 3">
    <name type="scientific">Chryseobacterium paridis</name>
    <dbReference type="NCBI Taxonomy" id="2800328"/>
    <lineage>
        <taxon>Bacteria</taxon>
        <taxon>Pseudomonadati</taxon>
        <taxon>Bacteroidota</taxon>
        <taxon>Flavobacteriia</taxon>
        <taxon>Flavobacteriales</taxon>
        <taxon>Weeksellaceae</taxon>
        <taxon>Chryseobacterium group</taxon>
        <taxon>Chryseobacterium</taxon>
    </lineage>
</organism>
<dbReference type="EMBL" id="JAENHK010000010">
    <property type="protein sequence ID" value="MBK1896143.1"/>
    <property type="molecule type" value="Genomic_DNA"/>
</dbReference>
<evidence type="ECO:0008006" key="4">
    <source>
        <dbReference type="Google" id="ProtNLM"/>
    </source>
</evidence>
<gene>
    <name evidence="2" type="ORF">JHL15_10300</name>
</gene>
<evidence type="ECO:0000313" key="2">
    <source>
        <dbReference type="EMBL" id="MBK1896143.1"/>
    </source>
</evidence>
<keyword evidence="3" id="KW-1185">Reference proteome</keyword>
<feature type="region of interest" description="Disordered" evidence="1">
    <location>
        <begin position="38"/>
        <end position="59"/>
    </location>
</feature>
<sequence length="59" mass="6620">MKKKIQEKKKLSLDKLQVTKINNLNKVFGGLGNLNAWENIDNDDEPSKPPVKDGNSIRG</sequence>
<proteinExistence type="predicted"/>
<protein>
    <recommendedName>
        <fullName evidence="4">Bacteriocin</fullName>
    </recommendedName>
</protein>
<evidence type="ECO:0000256" key="1">
    <source>
        <dbReference type="SAM" id="MobiDB-lite"/>
    </source>
</evidence>
<evidence type="ECO:0000313" key="3">
    <source>
        <dbReference type="Proteomes" id="UP000628669"/>
    </source>
</evidence>